<protein>
    <submittedName>
        <fullName evidence="2">Transposon Ty3-I Gag-Pol polyprotein</fullName>
    </submittedName>
</protein>
<dbReference type="PANTHER" id="PTHR33064">
    <property type="entry name" value="POL PROTEIN"/>
    <property type="match status" value="1"/>
</dbReference>
<gene>
    <name evidence="2" type="primary">TY3B-I_7</name>
    <name evidence="2" type="ORF">g.91841</name>
</gene>
<dbReference type="SUPFAM" id="SSF56672">
    <property type="entry name" value="DNA/RNA polymerases"/>
    <property type="match status" value="1"/>
</dbReference>
<dbReference type="InterPro" id="IPR051320">
    <property type="entry name" value="Viral_Replic_Matur_Polypro"/>
</dbReference>
<dbReference type="PROSITE" id="PS50878">
    <property type="entry name" value="RT_POL"/>
    <property type="match status" value="1"/>
</dbReference>
<dbReference type="PANTHER" id="PTHR33064:SF37">
    <property type="entry name" value="RIBONUCLEASE H"/>
    <property type="match status" value="1"/>
</dbReference>
<dbReference type="GO" id="GO:0071897">
    <property type="term" value="P:DNA biosynthetic process"/>
    <property type="evidence" value="ECO:0007669"/>
    <property type="project" value="UniProtKB-ARBA"/>
</dbReference>
<proteinExistence type="predicted"/>
<reference evidence="2" key="1">
    <citation type="submission" date="2018-04" db="EMBL/GenBank/DDBJ databases">
        <title>Transcriptome assembly of Sipha flava.</title>
        <authorList>
            <person name="Scully E.D."/>
            <person name="Geib S.M."/>
            <person name="Palmer N.A."/>
            <person name="Koch K."/>
            <person name="Bradshaw J."/>
            <person name="Heng-Moss T."/>
            <person name="Sarath G."/>
        </authorList>
    </citation>
    <scope>NUCLEOTIDE SEQUENCE</scope>
</reference>
<evidence type="ECO:0000259" key="1">
    <source>
        <dbReference type="PROSITE" id="PS50878"/>
    </source>
</evidence>
<name>A0A2S2PZ75_9HEMI</name>
<dbReference type="EMBL" id="GGMS01001615">
    <property type="protein sequence ID" value="MBY70818.1"/>
    <property type="molecule type" value="Transcribed_RNA"/>
</dbReference>
<dbReference type="Pfam" id="PF00078">
    <property type="entry name" value="RVT_1"/>
    <property type="match status" value="1"/>
</dbReference>
<feature type="domain" description="Reverse transcriptase" evidence="1">
    <location>
        <begin position="1"/>
        <end position="281"/>
    </location>
</feature>
<evidence type="ECO:0000313" key="2">
    <source>
        <dbReference type="EMBL" id="MBY70818.1"/>
    </source>
</evidence>
<dbReference type="InterPro" id="IPR000477">
    <property type="entry name" value="RT_dom"/>
</dbReference>
<dbReference type="Gene3D" id="3.30.70.270">
    <property type="match status" value="2"/>
</dbReference>
<dbReference type="FunFam" id="3.30.70.270:FF:000023">
    <property type="entry name" value="Pol"/>
    <property type="match status" value="1"/>
</dbReference>
<sequence>MKTVHLNIVQLTSMIDTGCSTVLVRKSALRCCLTIRPRMSPLFTVGNVNEPSASAAGEAHANVTIDGVTADSHDVKIVNDDSIPVDVLLRRTWLELPHIGYYKQGNELIIESNDHLYGTVLTEGSRDNDAQVQQIKQTVTQPLPMPDVDAQLSKLANGRILTTLDLSNGFLQIPLTTEAKDKTAFVTEDTTTKFERMPFGNGMKDAPTTFQRLMSIVFKDLREAGKVNIYLDDIIIPSKTWDEMLEDLKLVLSTLSEANLTLKPSKCSFSKRTLDYLGFRITEGEIRPGRKIDTLTNFPRPRDAHEVRRFLGLAEYFRRFIVRYAEIAEPLTQLIAKDAPYSWQNEQQMAFEKLIGLLCTEPTVPMYNPDAIMTEVHTDASSKALSGVLLQGTKTTDLKMIYAVSKRTTPAET</sequence>
<dbReference type="InterPro" id="IPR041577">
    <property type="entry name" value="RT_RNaseH_2"/>
</dbReference>
<dbReference type="Pfam" id="PF17919">
    <property type="entry name" value="RT_RNaseH_2"/>
    <property type="match status" value="1"/>
</dbReference>
<accession>A0A2S2PZ75</accession>
<dbReference type="AlphaFoldDB" id="A0A2S2PZ75"/>
<dbReference type="InterPro" id="IPR043502">
    <property type="entry name" value="DNA/RNA_pol_sf"/>
</dbReference>
<dbReference type="InterPro" id="IPR043128">
    <property type="entry name" value="Rev_trsase/Diguanyl_cyclase"/>
</dbReference>
<dbReference type="CDD" id="cd01647">
    <property type="entry name" value="RT_LTR"/>
    <property type="match status" value="1"/>
</dbReference>
<dbReference type="Gene3D" id="3.10.10.10">
    <property type="entry name" value="HIV Type 1 Reverse Transcriptase, subunit A, domain 1"/>
    <property type="match status" value="1"/>
</dbReference>
<organism evidence="2">
    <name type="scientific">Sipha flava</name>
    <name type="common">yellow sugarcane aphid</name>
    <dbReference type="NCBI Taxonomy" id="143950"/>
    <lineage>
        <taxon>Eukaryota</taxon>
        <taxon>Metazoa</taxon>
        <taxon>Ecdysozoa</taxon>
        <taxon>Arthropoda</taxon>
        <taxon>Hexapoda</taxon>
        <taxon>Insecta</taxon>
        <taxon>Pterygota</taxon>
        <taxon>Neoptera</taxon>
        <taxon>Paraneoptera</taxon>
        <taxon>Hemiptera</taxon>
        <taxon>Sternorrhyncha</taxon>
        <taxon>Aphidomorpha</taxon>
        <taxon>Aphidoidea</taxon>
        <taxon>Aphididae</taxon>
        <taxon>Sipha</taxon>
    </lineage>
</organism>
<dbReference type="OrthoDB" id="6580001at2759"/>